<dbReference type="AlphaFoldDB" id="A0A939LVX4"/>
<evidence type="ECO:0000256" key="2">
    <source>
        <dbReference type="ARBA" id="ARBA00022475"/>
    </source>
</evidence>
<keyword evidence="5 7" id="KW-0472">Membrane</keyword>
<dbReference type="PANTHER" id="PTHR23513">
    <property type="entry name" value="INTEGRAL MEMBRANE EFFLUX PROTEIN-RELATED"/>
    <property type="match status" value="1"/>
</dbReference>
<feature type="transmembrane region" description="Helical" evidence="7">
    <location>
        <begin position="359"/>
        <end position="390"/>
    </location>
</feature>
<keyword evidence="4 7" id="KW-1133">Transmembrane helix</keyword>
<dbReference type="PROSITE" id="PS50850">
    <property type="entry name" value="MFS"/>
    <property type="match status" value="1"/>
</dbReference>
<evidence type="ECO:0000259" key="8">
    <source>
        <dbReference type="PROSITE" id="PS50850"/>
    </source>
</evidence>
<name>A0A939LVX4_9MICO</name>
<feature type="transmembrane region" description="Helical" evidence="7">
    <location>
        <begin position="189"/>
        <end position="208"/>
    </location>
</feature>
<dbReference type="InterPro" id="IPR036259">
    <property type="entry name" value="MFS_trans_sf"/>
</dbReference>
<feature type="transmembrane region" description="Helical" evidence="7">
    <location>
        <begin position="302"/>
        <end position="319"/>
    </location>
</feature>
<dbReference type="GO" id="GO:0022857">
    <property type="term" value="F:transmembrane transporter activity"/>
    <property type="evidence" value="ECO:0007669"/>
    <property type="project" value="InterPro"/>
</dbReference>
<feature type="transmembrane region" description="Helical" evidence="7">
    <location>
        <begin position="270"/>
        <end position="290"/>
    </location>
</feature>
<dbReference type="GO" id="GO:0005886">
    <property type="term" value="C:plasma membrane"/>
    <property type="evidence" value="ECO:0007669"/>
    <property type="project" value="UniProtKB-SubCell"/>
</dbReference>
<evidence type="ECO:0000256" key="6">
    <source>
        <dbReference type="SAM" id="MobiDB-lite"/>
    </source>
</evidence>
<dbReference type="Pfam" id="PF07690">
    <property type="entry name" value="MFS_1"/>
    <property type="match status" value="1"/>
</dbReference>
<evidence type="ECO:0000256" key="3">
    <source>
        <dbReference type="ARBA" id="ARBA00022692"/>
    </source>
</evidence>
<feature type="region of interest" description="Disordered" evidence="6">
    <location>
        <begin position="449"/>
        <end position="470"/>
    </location>
</feature>
<feature type="transmembrane region" description="Helical" evidence="7">
    <location>
        <begin position="325"/>
        <end position="347"/>
    </location>
</feature>
<gene>
    <name evidence="9" type="ORF">J4H91_08750</name>
</gene>
<feature type="transmembrane region" description="Helical" evidence="7">
    <location>
        <begin position="52"/>
        <end position="76"/>
    </location>
</feature>
<keyword evidence="3 7" id="KW-0812">Transmembrane</keyword>
<feature type="transmembrane region" description="Helical" evidence="7">
    <location>
        <begin position="88"/>
        <end position="107"/>
    </location>
</feature>
<protein>
    <submittedName>
        <fullName evidence="9">MFS transporter</fullName>
    </submittedName>
</protein>
<dbReference type="Proteomes" id="UP000664398">
    <property type="component" value="Unassembled WGS sequence"/>
</dbReference>
<reference evidence="9" key="1">
    <citation type="submission" date="2021-03" db="EMBL/GenBank/DDBJ databases">
        <title>Leucobacter chromiisoli sp. nov., isolated from chromium-containing soil of chemical plant.</title>
        <authorList>
            <person name="Xu Z."/>
        </authorList>
    </citation>
    <scope>NUCLEOTIDE SEQUENCE</scope>
    <source>
        <strain evidence="9">A2</strain>
    </source>
</reference>
<dbReference type="PANTHER" id="PTHR23513:SF6">
    <property type="entry name" value="MAJOR FACILITATOR SUPERFAMILY ASSOCIATED DOMAIN-CONTAINING PROTEIN"/>
    <property type="match status" value="1"/>
</dbReference>
<dbReference type="EMBL" id="JAGDYL010000013">
    <property type="protein sequence ID" value="MBO1805406.1"/>
    <property type="molecule type" value="Genomic_DNA"/>
</dbReference>
<sequence length="470" mass="50223">MSAQAEETVRRQPPGGWRTFAHALGNTAVAGLTTNFLWFAVVFWVYLETRSILATGILGGAYMLLLAVCSMWFGSLIDRYRKLAVMRLSAWSSLVAFAIGTAMFFLVPSETLLALDRPWFWVFTLVVLAGCVVELLRSLALSTLVTLLVPVERHANANGLVGTVQGLAFIVTSVFSGISIGMLGMGPTMLIATAFTALPLAHLYFLRIDEPASTPEEGAKAVDFRGGMIAMRAVPGLFGLVLFSMFNNFVSGVHMALLDPYGLTLFPVEVWGLVFGIAGTGFIVGGALVAKFGLGRNPVRTLLLAVALTGVVGATLALRDWTWPFVVGIWLFMLVFPAVEAAEQTVIQRVVPFEKQGRVFGLAMTFEAAAAPITSFLIAPVAEFWVVPYIESGAGRGSWEWLLGDGEGRGIAFIFFWAGVVIVIAALAAFATRSYRTLVRSFAEATPAVSGADGEADDGAELARGGTEAG</sequence>
<feature type="transmembrane region" description="Helical" evidence="7">
    <location>
        <begin position="410"/>
        <end position="431"/>
    </location>
</feature>
<evidence type="ECO:0000256" key="1">
    <source>
        <dbReference type="ARBA" id="ARBA00004651"/>
    </source>
</evidence>
<feature type="transmembrane region" description="Helical" evidence="7">
    <location>
        <begin position="229"/>
        <end position="250"/>
    </location>
</feature>
<dbReference type="Gene3D" id="1.20.1250.20">
    <property type="entry name" value="MFS general substrate transporter like domains"/>
    <property type="match status" value="1"/>
</dbReference>
<dbReference type="InterPro" id="IPR020846">
    <property type="entry name" value="MFS_dom"/>
</dbReference>
<evidence type="ECO:0000256" key="4">
    <source>
        <dbReference type="ARBA" id="ARBA00022989"/>
    </source>
</evidence>
<keyword evidence="2" id="KW-1003">Cell membrane</keyword>
<dbReference type="InterPro" id="IPR011701">
    <property type="entry name" value="MFS"/>
</dbReference>
<evidence type="ECO:0000313" key="9">
    <source>
        <dbReference type="EMBL" id="MBO1805406.1"/>
    </source>
</evidence>
<evidence type="ECO:0000256" key="7">
    <source>
        <dbReference type="SAM" id="Phobius"/>
    </source>
</evidence>
<proteinExistence type="predicted"/>
<dbReference type="CDD" id="cd06173">
    <property type="entry name" value="MFS_MefA_like"/>
    <property type="match status" value="1"/>
</dbReference>
<evidence type="ECO:0000256" key="5">
    <source>
        <dbReference type="ARBA" id="ARBA00023136"/>
    </source>
</evidence>
<evidence type="ECO:0000313" key="10">
    <source>
        <dbReference type="Proteomes" id="UP000664398"/>
    </source>
</evidence>
<organism evidence="9 10">
    <name type="scientific">Leucobacter ruminantium</name>
    <dbReference type="NCBI Taxonomy" id="1289170"/>
    <lineage>
        <taxon>Bacteria</taxon>
        <taxon>Bacillati</taxon>
        <taxon>Actinomycetota</taxon>
        <taxon>Actinomycetes</taxon>
        <taxon>Micrococcales</taxon>
        <taxon>Microbacteriaceae</taxon>
        <taxon>Leucobacter</taxon>
    </lineage>
</organism>
<feature type="transmembrane region" description="Helical" evidence="7">
    <location>
        <begin position="20"/>
        <end position="46"/>
    </location>
</feature>
<accession>A0A939LVX4</accession>
<dbReference type="SUPFAM" id="SSF103473">
    <property type="entry name" value="MFS general substrate transporter"/>
    <property type="match status" value="1"/>
</dbReference>
<comment type="caution">
    <text evidence="9">The sequence shown here is derived from an EMBL/GenBank/DDBJ whole genome shotgun (WGS) entry which is preliminary data.</text>
</comment>
<keyword evidence="10" id="KW-1185">Reference proteome</keyword>
<dbReference type="RefSeq" id="WP_208045883.1">
    <property type="nucleotide sequence ID" value="NZ_JAGDYL010000013.1"/>
</dbReference>
<feature type="transmembrane region" description="Helical" evidence="7">
    <location>
        <begin position="119"/>
        <end position="148"/>
    </location>
</feature>
<comment type="subcellular location">
    <subcellularLocation>
        <location evidence="1">Cell membrane</location>
        <topology evidence="1">Multi-pass membrane protein</topology>
    </subcellularLocation>
</comment>
<feature type="transmembrane region" description="Helical" evidence="7">
    <location>
        <begin position="160"/>
        <end position="183"/>
    </location>
</feature>
<feature type="domain" description="Major facilitator superfamily (MFS) profile" evidence="8">
    <location>
        <begin position="1"/>
        <end position="437"/>
    </location>
</feature>